<feature type="region of interest" description="Disordered" evidence="1">
    <location>
        <begin position="49"/>
        <end position="101"/>
    </location>
</feature>
<evidence type="ECO:0000313" key="3">
    <source>
        <dbReference type="Proteomes" id="UP000887566"/>
    </source>
</evidence>
<sequence length="101" mass="11510">MMRLLLLMLGLSLLTMTIAKPVVIEEEDGVREQTTGIIPCQFPNVDYRKKSQLDSSEESVEDGDESQSRKKRQLYLEGDDNDEAVYDNGNDWDNGEQVVQQ</sequence>
<organism evidence="3 4">
    <name type="scientific">Plectus sambesii</name>
    <dbReference type="NCBI Taxonomy" id="2011161"/>
    <lineage>
        <taxon>Eukaryota</taxon>
        <taxon>Metazoa</taxon>
        <taxon>Ecdysozoa</taxon>
        <taxon>Nematoda</taxon>
        <taxon>Chromadorea</taxon>
        <taxon>Plectida</taxon>
        <taxon>Plectina</taxon>
        <taxon>Plectoidea</taxon>
        <taxon>Plectidae</taxon>
        <taxon>Plectus</taxon>
    </lineage>
</organism>
<keyword evidence="3" id="KW-1185">Reference proteome</keyword>
<dbReference type="AlphaFoldDB" id="A0A914VYY7"/>
<evidence type="ECO:0000256" key="1">
    <source>
        <dbReference type="SAM" id="MobiDB-lite"/>
    </source>
</evidence>
<proteinExistence type="predicted"/>
<feature type="compositionally biased region" description="Acidic residues" evidence="1">
    <location>
        <begin position="55"/>
        <end position="65"/>
    </location>
</feature>
<reference evidence="4" key="1">
    <citation type="submission" date="2022-11" db="UniProtKB">
        <authorList>
            <consortium name="WormBaseParasite"/>
        </authorList>
    </citation>
    <scope>IDENTIFICATION</scope>
</reference>
<name>A0A914VYY7_9BILA</name>
<keyword evidence="2" id="KW-0732">Signal</keyword>
<dbReference type="Proteomes" id="UP000887566">
    <property type="component" value="Unplaced"/>
</dbReference>
<accession>A0A914VYY7</accession>
<evidence type="ECO:0000256" key="2">
    <source>
        <dbReference type="SAM" id="SignalP"/>
    </source>
</evidence>
<feature type="signal peptide" evidence="2">
    <location>
        <begin position="1"/>
        <end position="19"/>
    </location>
</feature>
<protein>
    <submittedName>
        <fullName evidence="4">Uncharacterized protein</fullName>
    </submittedName>
</protein>
<feature type="chain" id="PRO_5037056561" evidence="2">
    <location>
        <begin position="20"/>
        <end position="101"/>
    </location>
</feature>
<evidence type="ECO:0000313" key="4">
    <source>
        <dbReference type="WBParaSite" id="PSAMB.scaffold2852size20896.g19362.t1"/>
    </source>
</evidence>
<dbReference type="WBParaSite" id="PSAMB.scaffold2852size20896.g19362.t1">
    <property type="protein sequence ID" value="PSAMB.scaffold2852size20896.g19362.t1"/>
    <property type="gene ID" value="PSAMB.scaffold2852size20896.g19362"/>
</dbReference>